<sequence length="290" mass="32520">MLTMNIARGAIYAALVTSFTVFSAFRSEGNRTFQGHREGVSSDALRTGNAEGQQTYLHKVVSPAGQTLLEYNADRTIRRIVQLRKTENDTYSDIQLPVYENGRVVKCLSADDEKAVTGDPYLAFEYSGDKVSRISYYRDNAVYSYDSLVYDASGKIATRHQFGRNAAKATWENTGYLQYTWTPEGDVERMDTYGKQPGYSKFVYTSSVSYTYDRKQNPQQQQPELALLLEGGAGNLSAHNVLTETISSPNTSRVITNTYTYAYNGKYPVRATYSSGMDAATVKLEWIKLQ</sequence>
<dbReference type="OrthoDB" id="664300at2"/>
<dbReference type="EMBL" id="FOJG01000001">
    <property type="protein sequence ID" value="SEW41434.1"/>
    <property type="molecule type" value="Genomic_DNA"/>
</dbReference>
<name>A0A1I0RK72_9BACT</name>
<protein>
    <submittedName>
        <fullName evidence="1">Uncharacterized protein</fullName>
    </submittedName>
</protein>
<dbReference type="RefSeq" id="WP_143059164.1">
    <property type="nucleotide sequence ID" value="NZ_FOJG01000001.1"/>
</dbReference>
<evidence type="ECO:0000313" key="1">
    <source>
        <dbReference type="EMBL" id="SEW41434.1"/>
    </source>
</evidence>
<evidence type="ECO:0000313" key="2">
    <source>
        <dbReference type="Proteomes" id="UP000199310"/>
    </source>
</evidence>
<organism evidence="1 2">
    <name type="scientific">Chitinophaga arvensicola</name>
    <dbReference type="NCBI Taxonomy" id="29529"/>
    <lineage>
        <taxon>Bacteria</taxon>
        <taxon>Pseudomonadati</taxon>
        <taxon>Bacteroidota</taxon>
        <taxon>Chitinophagia</taxon>
        <taxon>Chitinophagales</taxon>
        <taxon>Chitinophagaceae</taxon>
        <taxon>Chitinophaga</taxon>
    </lineage>
</organism>
<accession>A0A1I0RK72</accession>
<reference evidence="2" key="1">
    <citation type="submission" date="2016-10" db="EMBL/GenBank/DDBJ databases">
        <authorList>
            <person name="Varghese N."/>
            <person name="Submissions S."/>
        </authorList>
    </citation>
    <scope>NUCLEOTIDE SEQUENCE [LARGE SCALE GENOMIC DNA]</scope>
    <source>
        <strain evidence="2">DSM 3695</strain>
    </source>
</reference>
<keyword evidence="2" id="KW-1185">Reference proteome</keyword>
<gene>
    <name evidence="1" type="ORF">SAMN04488122_2973</name>
</gene>
<dbReference type="STRING" id="29529.SAMN04488122_2973"/>
<dbReference type="Proteomes" id="UP000199310">
    <property type="component" value="Unassembled WGS sequence"/>
</dbReference>
<dbReference type="AlphaFoldDB" id="A0A1I0RK72"/>
<proteinExistence type="predicted"/>